<organism evidence="2 3">
    <name type="scientific">Macrostomum lignano</name>
    <dbReference type="NCBI Taxonomy" id="282301"/>
    <lineage>
        <taxon>Eukaryota</taxon>
        <taxon>Metazoa</taxon>
        <taxon>Spiralia</taxon>
        <taxon>Lophotrochozoa</taxon>
        <taxon>Platyhelminthes</taxon>
        <taxon>Rhabditophora</taxon>
        <taxon>Macrostomorpha</taxon>
        <taxon>Macrostomida</taxon>
        <taxon>Macrostomidae</taxon>
        <taxon>Macrostomum</taxon>
    </lineage>
</organism>
<keyword evidence="1" id="KW-1133">Transmembrane helix</keyword>
<evidence type="ECO:0000313" key="3">
    <source>
        <dbReference type="Proteomes" id="UP000215902"/>
    </source>
</evidence>
<dbReference type="EMBL" id="NIVC01002364">
    <property type="protein sequence ID" value="PAA58530.1"/>
    <property type="molecule type" value="Genomic_DNA"/>
</dbReference>
<keyword evidence="1" id="KW-0812">Transmembrane</keyword>
<sequence>SCFPSYSSKISETTKVKIQSMSEYLEQLQLDEARVNHKLCRALLKRRSRSKSRSIDDDDIAGQLLYLTLLITEAGYDLDGIVKPRWFGLTVSVVLRMAAVGLLIFCSILLAAPSVVKGLH</sequence>
<feature type="transmembrane region" description="Helical" evidence="1">
    <location>
        <begin position="93"/>
        <end position="116"/>
    </location>
</feature>
<feature type="non-terminal residue" evidence="2">
    <location>
        <position position="1"/>
    </location>
</feature>
<evidence type="ECO:0000313" key="2">
    <source>
        <dbReference type="EMBL" id="PAA58530.1"/>
    </source>
</evidence>
<keyword evidence="3" id="KW-1185">Reference proteome</keyword>
<name>A0A267EAC5_9PLAT</name>
<protein>
    <submittedName>
        <fullName evidence="2">Uncharacterized protein</fullName>
    </submittedName>
</protein>
<gene>
    <name evidence="2" type="ORF">BOX15_Mlig012457g2</name>
</gene>
<accession>A0A267EAC5</accession>
<keyword evidence="1" id="KW-0472">Membrane</keyword>
<evidence type="ECO:0000256" key="1">
    <source>
        <dbReference type="SAM" id="Phobius"/>
    </source>
</evidence>
<proteinExistence type="predicted"/>
<reference evidence="2 3" key="1">
    <citation type="submission" date="2017-06" db="EMBL/GenBank/DDBJ databases">
        <title>A platform for efficient transgenesis in Macrostomum lignano, a flatworm model organism for stem cell research.</title>
        <authorList>
            <person name="Berezikov E."/>
        </authorList>
    </citation>
    <scope>NUCLEOTIDE SEQUENCE [LARGE SCALE GENOMIC DNA]</scope>
    <source>
        <strain evidence="2">DV1</strain>
        <tissue evidence="2">Whole organism</tissue>
    </source>
</reference>
<comment type="caution">
    <text evidence="2">The sequence shown here is derived from an EMBL/GenBank/DDBJ whole genome shotgun (WGS) entry which is preliminary data.</text>
</comment>
<dbReference type="AlphaFoldDB" id="A0A267EAC5"/>
<dbReference type="Proteomes" id="UP000215902">
    <property type="component" value="Unassembled WGS sequence"/>
</dbReference>